<dbReference type="InterPro" id="IPR052178">
    <property type="entry name" value="Sec_Metab_Biosynth_SDR"/>
</dbReference>
<accession>A0A4S8LXM3</accession>
<proteinExistence type="inferred from homology"/>
<dbReference type="AlphaFoldDB" id="A0A4S8LXM3"/>
<evidence type="ECO:0000313" key="4">
    <source>
        <dbReference type="EMBL" id="THU94414.1"/>
    </source>
</evidence>
<evidence type="ECO:0000256" key="1">
    <source>
        <dbReference type="ARBA" id="ARBA00006484"/>
    </source>
</evidence>
<evidence type="ECO:0000256" key="2">
    <source>
        <dbReference type="ARBA" id="ARBA00022857"/>
    </source>
</evidence>
<dbReference type="PANTHER" id="PTHR43618">
    <property type="entry name" value="7-ALPHA-HYDROXYSTEROID DEHYDROGENASE"/>
    <property type="match status" value="1"/>
</dbReference>
<keyword evidence="5" id="KW-1185">Reference proteome</keyword>
<dbReference type="Gene3D" id="3.40.50.720">
    <property type="entry name" value="NAD(P)-binding Rossmann-like Domain"/>
    <property type="match status" value="1"/>
</dbReference>
<comment type="similarity">
    <text evidence="1">Belongs to the short-chain dehydrogenases/reductases (SDR) family.</text>
</comment>
<sequence length="297" mass="31347">MSIASHSASLSTNMESLTMDRSCSLKGHVALITGGGQGIGLMIAKGFVANGARVYITGRRMEVLEQAAKENGLIPLLMDVTSKDSIREAVRRLESEEGKLDILVNNAGIAGGLSMFISDHDAPEHKNLGESLFELESYTDKWMSVFSTNSIAPFFVTTGFLALLEKGALSGSRNGKTSSVINVTSAVTGLNTSSNNFAYGSSKAALEWLTKSMATEFGLSRIPVRVNGLAPGVVATGLVPMPQEYAEKALPGAFQPAPVLRFANTDDMAAAAVYLASQEFVTGTILKVDGGYTLVNP</sequence>
<dbReference type="Proteomes" id="UP000297245">
    <property type="component" value="Unassembled WGS sequence"/>
</dbReference>
<dbReference type="InterPro" id="IPR002347">
    <property type="entry name" value="SDR_fam"/>
</dbReference>
<dbReference type="InterPro" id="IPR036291">
    <property type="entry name" value="NAD(P)-bd_dom_sf"/>
</dbReference>
<keyword evidence="2" id="KW-0521">NADP</keyword>
<dbReference type="PRINTS" id="PR00081">
    <property type="entry name" value="GDHRDH"/>
</dbReference>
<reference evidence="4 5" key="1">
    <citation type="journal article" date="2019" name="Nat. Ecol. Evol.">
        <title>Megaphylogeny resolves global patterns of mushroom evolution.</title>
        <authorList>
            <person name="Varga T."/>
            <person name="Krizsan K."/>
            <person name="Foldi C."/>
            <person name="Dima B."/>
            <person name="Sanchez-Garcia M."/>
            <person name="Sanchez-Ramirez S."/>
            <person name="Szollosi G.J."/>
            <person name="Szarkandi J.G."/>
            <person name="Papp V."/>
            <person name="Albert L."/>
            <person name="Andreopoulos W."/>
            <person name="Angelini C."/>
            <person name="Antonin V."/>
            <person name="Barry K.W."/>
            <person name="Bougher N.L."/>
            <person name="Buchanan P."/>
            <person name="Buyck B."/>
            <person name="Bense V."/>
            <person name="Catcheside P."/>
            <person name="Chovatia M."/>
            <person name="Cooper J."/>
            <person name="Damon W."/>
            <person name="Desjardin D."/>
            <person name="Finy P."/>
            <person name="Geml J."/>
            <person name="Haridas S."/>
            <person name="Hughes K."/>
            <person name="Justo A."/>
            <person name="Karasinski D."/>
            <person name="Kautmanova I."/>
            <person name="Kiss B."/>
            <person name="Kocsube S."/>
            <person name="Kotiranta H."/>
            <person name="LaButti K.M."/>
            <person name="Lechner B.E."/>
            <person name="Liimatainen K."/>
            <person name="Lipzen A."/>
            <person name="Lukacs Z."/>
            <person name="Mihaltcheva S."/>
            <person name="Morgado L.N."/>
            <person name="Niskanen T."/>
            <person name="Noordeloos M.E."/>
            <person name="Ohm R.A."/>
            <person name="Ortiz-Santana B."/>
            <person name="Ovrebo C."/>
            <person name="Racz N."/>
            <person name="Riley R."/>
            <person name="Savchenko A."/>
            <person name="Shiryaev A."/>
            <person name="Soop K."/>
            <person name="Spirin V."/>
            <person name="Szebenyi C."/>
            <person name="Tomsovsky M."/>
            <person name="Tulloss R.E."/>
            <person name="Uehling J."/>
            <person name="Grigoriev I.V."/>
            <person name="Vagvolgyi C."/>
            <person name="Papp T."/>
            <person name="Martin F.M."/>
            <person name="Miettinen O."/>
            <person name="Hibbett D.S."/>
            <person name="Nagy L.G."/>
        </authorList>
    </citation>
    <scope>NUCLEOTIDE SEQUENCE [LARGE SCALE GENOMIC DNA]</scope>
    <source>
        <strain evidence="4 5">CBS 962.96</strain>
    </source>
</reference>
<dbReference type="PRINTS" id="PR00080">
    <property type="entry name" value="SDRFAMILY"/>
</dbReference>
<dbReference type="EMBL" id="ML179224">
    <property type="protein sequence ID" value="THU94414.1"/>
    <property type="molecule type" value="Genomic_DNA"/>
</dbReference>
<keyword evidence="3" id="KW-0560">Oxidoreductase</keyword>
<gene>
    <name evidence="4" type="ORF">K435DRAFT_756590</name>
</gene>
<dbReference type="OrthoDB" id="3819888at2759"/>
<organism evidence="4 5">
    <name type="scientific">Dendrothele bispora (strain CBS 962.96)</name>
    <dbReference type="NCBI Taxonomy" id="1314807"/>
    <lineage>
        <taxon>Eukaryota</taxon>
        <taxon>Fungi</taxon>
        <taxon>Dikarya</taxon>
        <taxon>Basidiomycota</taxon>
        <taxon>Agaricomycotina</taxon>
        <taxon>Agaricomycetes</taxon>
        <taxon>Agaricomycetidae</taxon>
        <taxon>Agaricales</taxon>
        <taxon>Agaricales incertae sedis</taxon>
        <taxon>Dendrothele</taxon>
    </lineage>
</organism>
<dbReference type="PROSITE" id="PS00061">
    <property type="entry name" value="ADH_SHORT"/>
    <property type="match status" value="1"/>
</dbReference>
<evidence type="ECO:0000313" key="5">
    <source>
        <dbReference type="Proteomes" id="UP000297245"/>
    </source>
</evidence>
<evidence type="ECO:0000256" key="3">
    <source>
        <dbReference type="ARBA" id="ARBA00023002"/>
    </source>
</evidence>
<dbReference type="GO" id="GO:0016491">
    <property type="term" value="F:oxidoreductase activity"/>
    <property type="evidence" value="ECO:0007669"/>
    <property type="project" value="UniProtKB-KW"/>
</dbReference>
<protein>
    <submittedName>
        <fullName evidence="4">Short-chain dehydrogenase</fullName>
    </submittedName>
</protein>
<name>A0A4S8LXM3_DENBC</name>
<dbReference type="InterPro" id="IPR020904">
    <property type="entry name" value="Sc_DH/Rdtase_CS"/>
</dbReference>
<dbReference type="PANTHER" id="PTHR43618:SF4">
    <property type="entry name" value="SHORT CHAIN DEHYDROGENASE_REDUCTASE FAMILY (AFU_ORTHOLOGUE AFUA_7G04540)"/>
    <property type="match status" value="1"/>
</dbReference>
<dbReference type="CDD" id="cd05233">
    <property type="entry name" value="SDR_c"/>
    <property type="match status" value="1"/>
</dbReference>
<dbReference type="Pfam" id="PF13561">
    <property type="entry name" value="adh_short_C2"/>
    <property type="match status" value="1"/>
</dbReference>
<dbReference type="SUPFAM" id="SSF51735">
    <property type="entry name" value="NAD(P)-binding Rossmann-fold domains"/>
    <property type="match status" value="1"/>
</dbReference>